<feature type="transmembrane region" description="Helical" evidence="1">
    <location>
        <begin position="25"/>
        <end position="46"/>
    </location>
</feature>
<dbReference type="Pfam" id="PF11992">
    <property type="entry name" value="TgpA_N"/>
    <property type="match status" value="1"/>
</dbReference>
<feature type="transmembrane region" description="Helical" evidence="1">
    <location>
        <begin position="105"/>
        <end position="123"/>
    </location>
</feature>
<dbReference type="InterPro" id="IPR052901">
    <property type="entry name" value="Bact_TGase-like"/>
</dbReference>
<reference evidence="3 4" key="1">
    <citation type="submission" date="2024-07" db="EMBL/GenBank/DDBJ databases">
        <authorList>
            <person name="Ren Q."/>
        </authorList>
    </citation>
    <scope>NUCLEOTIDE SEQUENCE [LARGE SCALE GENOMIC DNA]</scope>
    <source>
        <strain evidence="3 4">REN37</strain>
    </source>
</reference>
<dbReference type="PANTHER" id="PTHR42736:SF1">
    <property type="entry name" value="PROTEIN-GLUTAMINE GAMMA-GLUTAMYLTRANSFERASE"/>
    <property type="match status" value="1"/>
</dbReference>
<dbReference type="InterPro" id="IPR002931">
    <property type="entry name" value="Transglutaminase-like"/>
</dbReference>
<gene>
    <name evidence="3" type="ORF">AB5I84_06655</name>
</gene>
<dbReference type="RefSeq" id="WP_369455076.1">
    <property type="nucleotide sequence ID" value="NZ_JBGCUO010000001.1"/>
</dbReference>
<comment type="caution">
    <text evidence="3">The sequence shown here is derived from an EMBL/GenBank/DDBJ whole genome shotgun (WGS) entry which is preliminary data.</text>
</comment>
<dbReference type="SUPFAM" id="SSF54001">
    <property type="entry name" value="Cysteine proteinases"/>
    <property type="match status" value="1"/>
</dbReference>
<evidence type="ECO:0000313" key="4">
    <source>
        <dbReference type="Proteomes" id="UP001562065"/>
    </source>
</evidence>
<feature type="domain" description="Transglutaminase-like" evidence="2">
    <location>
        <begin position="391"/>
        <end position="463"/>
    </location>
</feature>
<dbReference type="Gene3D" id="3.10.620.30">
    <property type="match status" value="1"/>
</dbReference>
<dbReference type="Proteomes" id="UP001562065">
    <property type="component" value="Unassembled WGS sequence"/>
</dbReference>
<feature type="transmembrane region" description="Helical" evidence="1">
    <location>
        <begin position="538"/>
        <end position="557"/>
    </location>
</feature>
<dbReference type="SMART" id="SM00460">
    <property type="entry name" value="TGc"/>
    <property type="match status" value="1"/>
</dbReference>
<organism evidence="3 4">
    <name type="scientific">Isoalcanivorax beigongshangi</name>
    <dbReference type="NCBI Taxonomy" id="3238810"/>
    <lineage>
        <taxon>Bacteria</taxon>
        <taxon>Pseudomonadati</taxon>
        <taxon>Pseudomonadota</taxon>
        <taxon>Gammaproteobacteria</taxon>
        <taxon>Oceanospirillales</taxon>
        <taxon>Alcanivoracaceae</taxon>
        <taxon>Isoalcanivorax</taxon>
    </lineage>
</organism>
<keyword evidence="1" id="KW-0812">Transmembrane</keyword>
<keyword evidence="1" id="KW-1133">Transmembrane helix</keyword>
<feature type="transmembrane region" description="Helical" evidence="1">
    <location>
        <begin position="158"/>
        <end position="180"/>
    </location>
</feature>
<keyword evidence="1" id="KW-0472">Membrane</keyword>
<name>A0ABV4AHA7_9GAMM</name>
<dbReference type="Pfam" id="PF01841">
    <property type="entry name" value="Transglut_core"/>
    <property type="match status" value="1"/>
</dbReference>
<evidence type="ECO:0000259" key="2">
    <source>
        <dbReference type="SMART" id="SM00460"/>
    </source>
</evidence>
<evidence type="ECO:0000256" key="1">
    <source>
        <dbReference type="SAM" id="Phobius"/>
    </source>
</evidence>
<dbReference type="PANTHER" id="PTHR42736">
    <property type="entry name" value="PROTEIN-GLUTAMINE GAMMA-GLUTAMYLTRANSFERASE"/>
    <property type="match status" value="1"/>
</dbReference>
<keyword evidence="4" id="KW-1185">Reference proteome</keyword>
<protein>
    <submittedName>
        <fullName evidence="3">TransglutaminaseTgpA domain-containing protein</fullName>
    </submittedName>
</protein>
<feature type="transmembrane region" description="Helical" evidence="1">
    <location>
        <begin position="129"/>
        <end position="146"/>
    </location>
</feature>
<dbReference type="EMBL" id="JBGCUO010000001">
    <property type="protein sequence ID" value="MEY1661827.1"/>
    <property type="molecule type" value="Genomic_DNA"/>
</dbReference>
<dbReference type="InterPro" id="IPR038765">
    <property type="entry name" value="Papain-like_cys_pep_sf"/>
</dbReference>
<dbReference type="InterPro" id="IPR021878">
    <property type="entry name" value="TgpA_N"/>
</dbReference>
<evidence type="ECO:0000313" key="3">
    <source>
        <dbReference type="EMBL" id="MEY1661827.1"/>
    </source>
</evidence>
<sequence length="637" mass="70772">MSGYQVPHHGVGLLLAGAVSASASLAWFAPLWLQLLLPVVVVWRLLIQRRRLPAPGRWLRAALALVALAGTLASHRTVLGPEAGTTLLLAAFAVKLLEMQRQRDAYVVLVMGYFVTAAGFLFAKGLLGAGGALLALVLLTAALVALQRPEPLARARDHLRLSVLMLLQALPLLVVLFVLVPRLGPLWGLPQPESARTGMTDHLAPGDVSQLSQSAALAFRVEFDGPPPPASQQYWRGLTYSQFDGRGWRPGPSRPLRPAGPDSGAPGYHVTMEPSGQSWLYSLDHAASTTSGVRHWDDRRLEYRMPLQDVLRYQVRTTVAAPGALSEGERRHYLALPPHYNPRTEALAQQWSADRTPAQLVALMAAWLREQPFHYSLAPPALGRHSVDEFLFDQRSGYCEHYASAAAVLLRFAGIPTRVVGGYQGSDPSPQGGHLRVRQYHAHAWVEYWDDAQRRWVLFDPTAAVAPDRIEMGAISLQQQPQAALMLQAGARLPGLKALLDSAEHLQYLWQKWVLNYRTEQQEALLQRWFGDLDLRKWALIIGVSGLLVLLPMVLWLRRGAPRPAPLQREAQRLKRRLRRHGVTIADGLPVRQWPAQMPDTAAAARLQRWVAHYEALAYGDDSAVELATLRRLRRRI</sequence>
<proteinExistence type="predicted"/>
<accession>A0ABV4AHA7</accession>